<reference evidence="1" key="1">
    <citation type="submission" date="2021-06" db="EMBL/GenBank/DDBJ databases">
        <authorList>
            <person name="Kallberg Y."/>
            <person name="Tangrot J."/>
            <person name="Rosling A."/>
        </authorList>
    </citation>
    <scope>NUCLEOTIDE SEQUENCE</scope>
    <source>
        <strain evidence="1">MA453B</strain>
    </source>
</reference>
<gene>
    <name evidence="1" type="ORF">DERYTH_LOCUS2165</name>
</gene>
<sequence length="44" mass="4892">MPDVPGADLPLRYLLVGYTDFSTLVLGPCTKLYFSYGTAFQNVF</sequence>
<keyword evidence="2" id="KW-1185">Reference proteome</keyword>
<protein>
    <submittedName>
        <fullName evidence="1">20830_t:CDS:1</fullName>
    </submittedName>
</protein>
<accession>A0A9N8Z9Z6</accession>
<dbReference type="AlphaFoldDB" id="A0A9N8Z9Z6"/>
<organism evidence="1 2">
    <name type="scientific">Dentiscutata erythropus</name>
    <dbReference type="NCBI Taxonomy" id="1348616"/>
    <lineage>
        <taxon>Eukaryota</taxon>
        <taxon>Fungi</taxon>
        <taxon>Fungi incertae sedis</taxon>
        <taxon>Mucoromycota</taxon>
        <taxon>Glomeromycotina</taxon>
        <taxon>Glomeromycetes</taxon>
        <taxon>Diversisporales</taxon>
        <taxon>Gigasporaceae</taxon>
        <taxon>Dentiscutata</taxon>
    </lineage>
</organism>
<dbReference type="Proteomes" id="UP000789405">
    <property type="component" value="Unassembled WGS sequence"/>
</dbReference>
<name>A0A9N8Z9Z6_9GLOM</name>
<evidence type="ECO:0000313" key="1">
    <source>
        <dbReference type="EMBL" id="CAG8485947.1"/>
    </source>
</evidence>
<evidence type="ECO:0000313" key="2">
    <source>
        <dbReference type="Proteomes" id="UP000789405"/>
    </source>
</evidence>
<dbReference type="EMBL" id="CAJVPY010000661">
    <property type="protein sequence ID" value="CAG8485947.1"/>
    <property type="molecule type" value="Genomic_DNA"/>
</dbReference>
<comment type="caution">
    <text evidence="1">The sequence shown here is derived from an EMBL/GenBank/DDBJ whole genome shotgun (WGS) entry which is preliminary data.</text>
</comment>
<proteinExistence type="predicted"/>